<keyword evidence="2" id="KW-1185">Reference proteome</keyword>
<dbReference type="Proteomes" id="UP000008694">
    <property type="component" value="Unassembled WGS sequence"/>
</dbReference>
<evidence type="ECO:0000313" key="1">
    <source>
        <dbReference type="EMBL" id="EFH46100.1"/>
    </source>
</evidence>
<organism evidence="2">
    <name type="scientific">Arabidopsis lyrata subsp. lyrata</name>
    <name type="common">Lyre-leaved rock-cress</name>
    <dbReference type="NCBI Taxonomy" id="81972"/>
    <lineage>
        <taxon>Eukaryota</taxon>
        <taxon>Viridiplantae</taxon>
        <taxon>Streptophyta</taxon>
        <taxon>Embryophyta</taxon>
        <taxon>Tracheophyta</taxon>
        <taxon>Spermatophyta</taxon>
        <taxon>Magnoliopsida</taxon>
        <taxon>eudicotyledons</taxon>
        <taxon>Gunneridae</taxon>
        <taxon>Pentapetalae</taxon>
        <taxon>rosids</taxon>
        <taxon>malvids</taxon>
        <taxon>Brassicales</taxon>
        <taxon>Brassicaceae</taxon>
        <taxon>Camelineae</taxon>
        <taxon>Arabidopsis</taxon>
    </lineage>
</organism>
<reference evidence="2" key="1">
    <citation type="journal article" date="2011" name="Nat. Genet.">
        <title>The Arabidopsis lyrata genome sequence and the basis of rapid genome size change.</title>
        <authorList>
            <person name="Hu T.T."/>
            <person name="Pattyn P."/>
            <person name="Bakker E.G."/>
            <person name="Cao J."/>
            <person name="Cheng J.-F."/>
            <person name="Clark R.M."/>
            <person name="Fahlgren N."/>
            <person name="Fawcett J.A."/>
            <person name="Grimwood J."/>
            <person name="Gundlach H."/>
            <person name="Haberer G."/>
            <person name="Hollister J.D."/>
            <person name="Ossowski S."/>
            <person name="Ottilar R.P."/>
            <person name="Salamov A.A."/>
            <person name="Schneeberger K."/>
            <person name="Spannagl M."/>
            <person name="Wang X."/>
            <person name="Yang L."/>
            <person name="Nasrallah M.E."/>
            <person name="Bergelson J."/>
            <person name="Carrington J.C."/>
            <person name="Gaut B.S."/>
            <person name="Schmutz J."/>
            <person name="Mayer K.F.X."/>
            <person name="Van de Peer Y."/>
            <person name="Grigoriev I.V."/>
            <person name="Nordborg M."/>
            <person name="Weigel D."/>
            <person name="Guo Y.-L."/>
        </authorList>
    </citation>
    <scope>NUCLEOTIDE SEQUENCE [LARGE SCALE GENOMIC DNA]</scope>
    <source>
        <strain evidence="2">cv. MN47</strain>
    </source>
</reference>
<dbReference type="EMBL" id="GL348719">
    <property type="protein sequence ID" value="EFH46100.1"/>
    <property type="molecule type" value="Genomic_DNA"/>
</dbReference>
<dbReference type="Gramene" id="scaffold_702165.1">
    <property type="protein sequence ID" value="scaffold_702165.1"/>
    <property type="gene ID" value="scaffold_702165.1"/>
</dbReference>
<name>D7ME86_ARALL</name>
<evidence type="ECO:0000313" key="2">
    <source>
        <dbReference type="Proteomes" id="UP000008694"/>
    </source>
</evidence>
<proteinExistence type="predicted"/>
<dbReference type="AlphaFoldDB" id="D7ME86"/>
<protein>
    <submittedName>
        <fullName evidence="1">Predicted protein</fullName>
    </submittedName>
</protein>
<accession>D7ME86</accession>
<sequence length="61" mass="6673">MMEYGCRLKTTVGTMAISQSALQAKLSLLSLIPEVLTFGSRQKIGCPCLTLIVTSQVHKYL</sequence>
<gene>
    <name evidence="1" type="ORF">ARALYDRAFT_914423</name>
</gene>
<dbReference type="HOGENOM" id="CLU_2925741_0_0_1"/>